<protein>
    <submittedName>
        <fullName evidence="2">Uncharacterized protein</fullName>
    </submittedName>
</protein>
<evidence type="ECO:0000313" key="2">
    <source>
        <dbReference type="EMBL" id="MFF5288930.1"/>
    </source>
</evidence>
<feature type="signal peptide" evidence="1">
    <location>
        <begin position="1"/>
        <end position="31"/>
    </location>
</feature>
<dbReference type="SUPFAM" id="SSF55486">
    <property type="entry name" value="Metalloproteases ('zincins'), catalytic domain"/>
    <property type="match status" value="1"/>
</dbReference>
<keyword evidence="1" id="KW-0732">Signal</keyword>
<evidence type="ECO:0000256" key="1">
    <source>
        <dbReference type="SAM" id="SignalP"/>
    </source>
</evidence>
<gene>
    <name evidence="2" type="ORF">ACFY35_05810</name>
</gene>
<dbReference type="EMBL" id="JBIAZU010000001">
    <property type="protein sequence ID" value="MFF5288930.1"/>
    <property type="molecule type" value="Genomic_DNA"/>
</dbReference>
<organism evidence="2 3">
    <name type="scientific">Paractinoplanes globisporus</name>
    <dbReference type="NCBI Taxonomy" id="113565"/>
    <lineage>
        <taxon>Bacteria</taxon>
        <taxon>Bacillati</taxon>
        <taxon>Actinomycetota</taxon>
        <taxon>Actinomycetes</taxon>
        <taxon>Micromonosporales</taxon>
        <taxon>Micromonosporaceae</taxon>
        <taxon>Paractinoplanes</taxon>
    </lineage>
</organism>
<comment type="caution">
    <text evidence="2">The sequence shown here is derived from an EMBL/GenBank/DDBJ whole genome shotgun (WGS) entry which is preliminary data.</text>
</comment>
<dbReference type="Gene3D" id="3.40.390.10">
    <property type="entry name" value="Collagenase (Catalytic Domain)"/>
    <property type="match status" value="1"/>
</dbReference>
<keyword evidence="3" id="KW-1185">Reference proteome</keyword>
<name>A0ABW6W9C6_9ACTN</name>
<sequence length="268" mass="27849">MAIRDTMRRRIVPAVLAAALVLAPATAPAGAAAKGNPKAYAFLSRSSGDPVPIARWNPCKPIRYRVNLDRSASGALADVKGAIARIAQATGLRFTYQGTTKVVPEAAKDYPGTYPIGTDLIVAWVNPGKQSTMLPNVSGLAGMGGGYWTSAYTKKGVPAYMFTRGQVVLNASMKLPGGFGPGNDTGWQGTRGQLLMHEIGHAVGLDHPKIKDQAEIMYPMMAHKAAVWGAGDLNGLKALGTSGGCLYTSDPTAAASAAAITTGHQAQS</sequence>
<evidence type="ECO:0000313" key="3">
    <source>
        <dbReference type="Proteomes" id="UP001602245"/>
    </source>
</evidence>
<feature type="chain" id="PRO_5046441373" evidence="1">
    <location>
        <begin position="32"/>
        <end position="268"/>
    </location>
</feature>
<dbReference type="InterPro" id="IPR024079">
    <property type="entry name" value="MetalloPept_cat_dom_sf"/>
</dbReference>
<accession>A0ABW6W9C6</accession>
<reference evidence="2 3" key="1">
    <citation type="submission" date="2024-10" db="EMBL/GenBank/DDBJ databases">
        <title>The Natural Products Discovery Center: Release of the First 8490 Sequenced Strains for Exploring Actinobacteria Biosynthetic Diversity.</title>
        <authorList>
            <person name="Kalkreuter E."/>
            <person name="Kautsar S.A."/>
            <person name="Yang D."/>
            <person name="Bader C.D."/>
            <person name="Teijaro C.N."/>
            <person name="Fluegel L."/>
            <person name="Davis C.M."/>
            <person name="Simpson J.R."/>
            <person name="Lauterbach L."/>
            <person name="Steele A.D."/>
            <person name="Gui C."/>
            <person name="Meng S."/>
            <person name="Li G."/>
            <person name="Viehrig K."/>
            <person name="Ye F."/>
            <person name="Su P."/>
            <person name="Kiefer A.F."/>
            <person name="Nichols A."/>
            <person name="Cepeda A.J."/>
            <person name="Yan W."/>
            <person name="Fan B."/>
            <person name="Jiang Y."/>
            <person name="Adhikari A."/>
            <person name="Zheng C.-J."/>
            <person name="Schuster L."/>
            <person name="Cowan T.M."/>
            <person name="Smanski M.J."/>
            <person name="Chevrette M.G."/>
            <person name="De Carvalho L.P.S."/>
            <person name="Shen B."/>
        </authorList>
    </citation>
    <scope>NUCLEOTIDE SEQUENCE [LARGE SCALE GENOMIC DNA]</scope>
    <source>
        <strain evidence="2 3">NPDC000087</strain>
    </source>
</reference>
<proteinExistence type="predicted"/>
<dbReference type="Proteomes" id="UP001602245">
    <property type="component" value="Unassembled WGS sequence"/>
</dbReference>
<dbReference type="RefSeq" id="WP_020509278.1">
    <property type="nucleotide sequence ID" value="NZ_JBIAZU010000001.1"/>
</dbReference>